<evidence type="ECO:0000313" key="1">
    <source>
        <dbReference type="Proteomes" id="UP000095283"/>
    </source>
</evidence>
<proteinExistence type="predicted"/>
<organism evidence="1 2">
    <name type="scientific">Heterorhabditis bacteriophora</name>
    <name type="common">Entomopathogenic nematode worm</name>
    <dbReference type="NCBI Taxonomy" id="37862"/>
    <lineage>
        <taxon>Eukaryota</taxon>
        <taxon>Metazoa</taxon>
        <taxon>Ecdysozoa</taxon>
        <taxon>Nematoda</taxon>
        <taxon>Chromadorea</taxon>
        <taxon>Rhabditida</taxon>
        <taxon>Rhabditina</taxon>
        <taxon>Rhabditomorpha</taxon>
        <taxon>Strongyloidea</taxon>
        <taxon>Heterorhabditidae</taxon>
        <taxon>Heterorhabditis</taxon>
    </lineage>
</organism>
<keyword evidence="1" id="KW-1185">Reference proteome</keyword>
<protein>
    <submittedName>
        <fullName evidence="2">Cytochrome b</fullName>
    </submittedName>
</protein>
<accession>A0A1I7WDK5</accession>
<sequence length="27" mass="3056">MISTTNLRTLTIKNSNILKIPLIKNSK</sequence>
<name>A0A1I7WDK5_HETBA</name>
<reference evidence="2" key="1">
    <citation type="submission" date="2016-11" db="UniProtKB">
        <authorList>
            <consortium name="WormBaseParasite"/>
        </authorList>
    </citation>
    <scope>IDENTIFICATION</scope>
</reference>
<dbReference type="Proteomes" id="UP000095283">
    <property type="component" value="Unplaced"/>
</dbReference>
<evidence type="ECO:0000313" key="2">
    <source>
        <dbReference type="WBParaSite" id="Hba_02902"/>
    </source>
</evidence>
<dbReference type="AlphaFoldDB" id="A0A1I7WDK5"/>
<dbReference type="WBParaSite" id="Hba_02902">
    <property type="protein sequence ID" value="Hba_02902"/>
    <property type="gene ID" value="Hba_02902"/>
</dbReference>